<dbReference type="GO" id="GO:0061343">
    <property type="term" value="P:cell adhesion involved in heart morphogenesis"/>
    <property type="evidence" value="ECO:0007669"/>
    <property type="project" value="TreeGrafter"/>
</dbReference>
<gene>
    <name evidence="2" type="ORF">FSP39_013056</name>
</gene>
<reference evidence="2" key="1">
    <citation type="submission" date="2019-08" db="EMBL/GenBank/DDBJ databases">
        <title>The improved chromosome-level genome for the pearl oyster Pinctada fucata martensii using PacBio sequencing and Hi-C.</title>
        <authorList>
            <person name="Zheng Z."/>
        </authorList>
    </citation>
    <scope>NUCLEOTIDE SEQUENCE</scope>
    <source>
        <strain evidence="2">ZZ-2019</strain>
        <tissue evidence="2">Adductor muscle</tissue>
    </source>
</reference>
<proteinExistence type="predicted"/>
<dbReference type="GO" id="GO:0031012">
    <property type="term" value="C:extracellular matrix"/>
    <property type="evidence" value="ECO:0007669"/>
    <property type="project" value="TreeGrafter"/>
</dbReference>
<dbReference type="GO" id="GO:0007508">
    <property type="term" value="P:larval heart development"/>
    <property type="evidence" value="ECO:0007669"/>
    <property type="project" value="TreeGrafter"/>
</dbReference>
<evidence type="ECO:0000313" key="3">
    <source>
        <dbReference type="Proteomes" id="UP001186944"/>
    </source>
</evidence>
<feature type="domain" description="Endonuclease/exonuclease/phosphatase" evidence="1">
    <location>
        <begin position="95"/>
        <end position="210"/>
    </location>
</feature>
<evidence type="ECO:0000259" key="1">
    <source>
        <dbReference type="Pfam" id="PF14529"/>
    </source>
</evidence>
<dbReference type="GO" id="GO:0003824">
    <property type="term" value="F:catalytic activity"/>
    <property type="evidence" value="ECO:0007669"/>
    <property type="project" value="InterPro"/>
</dbReference>
<evidence type="ECO:0000313" key="2">
    <source>
        <dbReference type="EMBL" id="KAK3097774.1"/>
    </source>
</evidence>
<dbReference type="Pfam" id="PF14529">
    <property type="entry name" value="Exo_endo_phos_2"/>
    <property type="match status" value="1"/>
</dbReference>
<dbReference type="AlphaFoldDB" id="A0AA88YIX4"/>
<dbReference type="SUPFAM" id="SSF56219">
    <property type="entry name" value="DNase I-like"/>
    <property type="match status" value="1"/>
</dbReference>
<organism evidence="2 3">
    <name type="scientific">Pinctada imbricata</name>
    <name type="common">Atlantic pearl-oyster</name>
    <name type="synonym">Pinctada martensii</name>
    <dbReference type="NCBI Taxonomy" id="66713"/>
    <lineage>
        <taxon>Eukaryota</taxon>
        <taxon>Metazoa</taxon>
        <taxon>Spiralia</taxon>
        <taxon>Lophotrochozoa</taxon>
        <taxon>Mollusca</taxon>
        <taxon>Bivalvia</taxon>
        <taxon>Autobranchia</taxon>
        <taxon>Pteriomorphia</taxon>
        <taxon>Pterioida</taxon>
        <taxon>Pterioidea</taxon>
        <taxon>Pteriidae</taxon>
        <taxon>Pinctada</taxon>
    </lineage>
</organism>
<protein>
    <recommendedName>
        <fullName evidence="1">Endonuclease/exonuclease/phosphatase domain-containing protein</fullName>
    </recommendedName>
</protein>
<accession>A0AA88YIX4</accession>
<dbReference type="InterPro" id="IPR027304">
    <property type="entry name" value="Trigger_fact/SurA_dom_sf"/>
</dbReference>
<dbReference type="InterPro" id="IPR036691">
    <property type="entry name" value="Endo/exonu/phosph_ase_sf"/>
</dbReference>
<dbReference type="EMBL" id="VSWD01000007">
    <property type="protein sequence ID" value="KAK3097774.1"/>
    <property type="molecule type" value="Genomic_DNA"/>
</dbReference>
<dbReference type="PANTHER" id="PTHR33395:SF22">
    <property type="entry name" value="REVERSE TRANSCRIPTASE DOMAIN-CONTAINING PROTEIN"/>
    <property type="match status" value="1"/>
</dbReference>
<keyword evidence="3" id="KW-1185">Reference proteome</keyword>
<dbReference type="SUPFAM" id="SSF109998">
    <property type="entry name" value="Triger factor/SurA peptide-binding domain-like"/>
    <property type="match status" value="1"/>
</dbReference>
<comment type="caution">
    <text evidence="2">The sequence shown here is derived from an EMBL/GenBank/DDBJ whole genome shotgun (WGS) entry which is preliminary data.</text>
</comment>
<dbReference type="InterPro" id="IPR005135">
    <property type="entry name" value="Endo/exonuclease/phosphatase"/>
</dbReference>
<dbReference type="Gene3D" id="3.60.10.10">
    <property type="entry name" value="Endonuclease/exonuclease/phosphatase"/>
    <property type="match status" value="1"/>
</dbReference>
<sequence>MNKLDELKCRYVQTESDFIALTEVLPKNNRYPIDKAEIQLDGYEMFPENFPGNMRRGTVIYVKEELHAVELDLHTEFTECVFIKVDIEKSESLLIGCIYKSQSSDENNIRELNRLIRKVGEVGKDYSHIIIVGDFNYPNIDWNLCTGKDEVSENFMEAVADAFLIQMTKGNTRSRVDQNPTSIDLVLVNDQALLDEVSHSDPIVGSDHCVLEFNVQVVKEEHNQGMDTFRYNYKRADYAKLRESLSINWEEKLANKSCPDMVTELMEKLNENMDLHIPKTRTNLPKGKVPLSKQCVHAIQRKHRLWEKYIKNRTDDNFRNYAKARNKLKSILMKERKAKEKEIAKSAKTNVKSFWKYINSKKKTKSRISELMEGNIASSDKEKAEVLAKFFSSVFTTEENENYLMVNKSEEQSDDSKFTREEVNKLLKELDVTKSPGPDNIHPRVLYELADVIDLPLTIIFNESFKSGLLPDIWKIAQITVL</sequence>
<name>A0AA88YIX4_PINIB</name>
<dbReference type="PANTHER" id="PTHR33395">
    <property type="entry name" value="TRANSCRIPTASE, PUTATIVE-RELATED-RELATED"/>
    <property type="match status" value="1"/>
</dbReference>
<dbReference type="Proteomes" id="UP001186944">
    <property type="component" value="Unassembled WGS sequence"/>
</dbReference>